<feature type="domain" description="HTH cro/C1-type" evidence="1">
    <location>
        <begin position="23"/>
        <end position="77"/>
    </location>
</feature>
<dbReference type="Proteomes" id="UP000199412">
    <property type="component" value="Unassembled WGS sequence"/>
</dbReference>
<accession>A0A1G7ASS3</accession>
<evidence type="ECO:0000259" key="1">
    <source>
        <dbReference type="PROSITE" id="PS50943"/>
    </source>
</evidence>
<dbReference type="CDD" id="cd00093">
    <property type="entry name" value="HTH_XRE"/>
    <property type="match status" value="1"/>
</dbReference>
<dbReference type="InterPro" id="IPR001387">
    <property type="entry name" value="Cro/C1-type_HTH"/>
</dbReference>
<dbReference type="SMART" id="SM00530">
    <property type="entry name" value="HTH_XRE"/>
    <property type="match status" value="1"/>
</dbReference>
<dbReference type="SUPFAM" id="SSF47413">
    <property type="entry name" value="lambda repressor-like DNA-binding domains"/>
    <property type="match status" value="1"/>
</dbReference>
<evidence type="ECO:0000313" key="2">
    <source>
        <dbReference type="EMBL" id="SDE17750.1"/>
    </source>
</evidence>
<name>A0A1G7ASS3_9PROT</name>
<dbReference type="STRING" id="69960.SAMN05421720_10471"/>
<dbReference type="EMBL" id="FNAP01000004">
    <property type="protein sequence ID" value="SDE17750.1"/>
    <property type="molecule type" value="Genomic_DNA"/>
</dbReference>
<evidence type="ECO:0000313" key="3">
    <source>
        <dbReference type="Proteomes" id="UP000199412"/>
    </source>
</evidence>
<dbReference type="Pfam" id="PF13560">
    <property type="entry name" value="HTH_31"/>
    <property type="match status" value="1"/>
</dbReference>
<gene>
    <name evidence="2" type="ORF">SAMN05421720_10471</name>
</gene>
<sequence>MNRKRGVRGQRNAAMERDIGEKIRRFREAAGLSREEMAARMGLNPLQMRKLEDGTNIIPVVYLSRAAGILGVSVEAFYGEYDPERDGSAPGQTVPTPLEHPESRALIEAYYEAPEPVRKSFSALLQSFARR</sequence>
<keyword evidence="3" id="KW-1185">Reference proteome</keyword>
<dbReference type="InterPro" id="IPR010982">
    <property type="entry name" value="Lambda_DNA-bd_dom_sf"/>
</dbReference>
<reference evidence="2 3" key="1">
    <citation type="submission" date="2016-10" db="EMBL/GenBank/DDBJ databases">
        <authorList>
            <person name="de Groot N.N."/>
        </authorList>
    </citation>
    <scope>NUCLEOTIDE SEQUENCE [LARGE SCALE GENOMIC DNA]</scope>
    <source>
        <strain evidence="2 3">ATCC 700224</strain>
    </source>
</reference>
<dbReference type="PROSITE" id="PS50943">
    <property type="entry name" value="HTH_CROC1"/>
    <property type="match status" value="1"/>
</dbReference>
<dbReference type="Gene3D" id="1.10.260.40">
    <property type="entry name" value="lambda repressor-like DNA-binding domains"/>
    <property type="match status" value="1"/>
</dbReference>
<dbReference type="AlphaFoldDB" id="A0A1G7ASS3"/>
<dbReference type="GO" id="GO:0003677">
    <property type="term" value="F:DNA binding"/>
    <property type="evidence" value="ECO:0007669"/>
    <property type="project" value="InterPro"/>
</dbReference>
<organism evidence="2 3">
    <name type="scientific">Rhodospira trueperi</name>
    <dbReference type="NCBI Taxonomy" id="69960"/>
    <lineage>
        <taxon>Bacteria</taxon>
        <taxon>Pseudomonadati</taxon>
        <taxon>Pseudomonadota</taxon>
        <taxon>Alphaproteobacteria</taxon>
        <taxon>Rhodospirillales</taxon>
        <taxon>Rhodospirillaceae</taxon>
        <taxon>Rhodospira</taxon>
    </lineage>
</organism>
<protein>
    <submittedName>
        <fullName evidence="2">Helix-turn-helix domain-containing protein</fullName>
    </submittedName>
</protein>
<proteinExistence type="predicted"/>